<keyword evidence="4" id="KW-1185">Reference proteome</keyword>
<dbReference type="EMBL" id="JACGWZ010000006">
    <property type="protein sequence ID" value="MBA8826547.1"/>
    <property type="molecule type" value="Genomic_DNA"/>
</dbReference>
<keyword evidence="1" id="KW-0472">Membrane</keyword>
<keyword evidence="1" id="KW-0812">Transmembrane</keyword>
<feature type="transmembrane region" description="Helical" evidence="1">
    <location>
        <begin position="12"/>
        <end position="30"/>
    </location>
</feature>
<accession>A0A839E490</accession>
<comment type="caution">
    <text evidence="3">The sequence shown here is derived from an EMBL/GenBank/DDBJ whole genome shotgun (WGS) entry which is preliminary data.</text>
</comment>
<gene>
    <name evidence="3" type="ORF">FHX42_003926</name>
</gene>
<dbReference type="InterPro" id="IPR021202">
    <property type="entry name" value="Rv3654c-like"/>
</dbReference>
<evidence type="ECO:0000313" key="3">
    <source>
        <dbReference type="EMBL" id="MBA8826547.1"/>
    </source>
</evidence>
<protein>
    <submittedName>
        <fullName evidence="3">Secretion/DNA translocation related TadE-like protein</fullName>
    </submittedName>
</protein>
<organism evidence="3 4">
    <name type="scientific">Halosaccharopolyspora lacisalsi</name>
    <dbReference type="NCBI Taxonomy" id="1000566"/>
    <lineage>
        <taxon>Bacteria</taxon>
        <taxon>Bacillati</taxon>
        <taxon>Actinomycetota</taxon>
        <taxon>Actinomycetes</taxon>
        <taxon>Pseudonocardiales</taxon>
        <taxon>Pseudonocardiaceae</taxon>
        <taxon>Halosaccharopolyspora</taxon>
    </lineage>
</organism>
<sequence length="119" mass="12394">MNRRSRDRGAATVLSAVVSTGLLVVLWMGVQLGAVLLGRHRAEGAADLAALAAASHVSSGSEFGCSRARWVVSNMNATMVSCRWDGEDALVRVRTALPGMLSEFGSVSARARAGPVARA</sequence>
<dbReference type="Proteomes" id="UP000569329">
    <property type="component" value="Unassembled WGS sequence"/>
</dbReference>
<dbReference type="InterPro" id="IPR028087">
    <property type="entry name" value="Tad_N"/>
</dbReference>
<evidence type="ECO:0000256" key="1">
    <source>
        <dbReference type="SAM" id="Phobius"/>
    </source>
</evidence>
<proteinExistence type="predicted"/>
<dbReference type="NCBIfam" id="TIGR03816">
    <property type="entry name" value="tadE_like_DECH"/>
    <property type="match status" value="1"/>
</dbReference>
<evidence type="ECO:0000259" key="2">
    <source>
        <dbReference type="Pfam" id="PF13400"/>
    </source>
</evidence>
<dbReference type="RefSeq" id="WP_182545780.1">
    <property type="nucleotide sequence ID" value="NZ_JACGWZ010000006.1"/>
</dbReference>
<name>A0A839E490_9PSEU</name>
<evidence type="ECO:0000313" key="4">
    <source>
        <dbReference type="Proteomes" id="UP000569329"/>
    </source>
</evidence>
<dbReference type="AlphaFoldDB" id="A0A839E490"/>
<feature type="domain" description="Putative Flp pilus-assembly TadG-like N-terminal" evidence="2">
    <location>
        <begin position="9"/>
        <end position="55"/>
    </location>
</feature>
<keyword evidence="1" id="KW-1133">Transmembrane helix</keyword>
<dbReference type="Pfam" id="PF13400">
    <property type="entry name" value="Tad"/>
    <property type="match status" value="1"/>
</dbReference>
<reference evidence="3 4" key="1">
    <citation type="submission" date="2020-07" db="EMBL/GenBank/DDBJ databases">
        <title>Sequencing the genomes of 1000 actinobacteria strains.</title>
        <authorList>
            <person name="Klenk H.-P."/>
        </authorList>
    </citation>
    <scope>NUCLEOTIDE SEQUENCE [LARGE SCALE GENOMIC DNA]</scope>
    <source>
        <strain evidence="3 4">DSM 45975</strain>
    </source>
</reference>